<gene>
    <name evidence="5" type="ORF">SPI_03601</name>
</gene>
<dbReference type="STRING" id="1081102.A0A167W7N9"/>
<dbReference type="InterPro" id="IPR036568">
    <property type="entry name" value="GGCT-like_sf"/>
</dbReference>
<dbReference type="GO" id="GO:0003839">
    <property type="term" value="F:gamma-glutamylcyclotransferase activity"/>
    <property type="evidence" value="ECO:0007669"/>
    <property type="project" value="UniProtKB-EC"/>
</dbReference>
<organism evidence="5 6">
    <name type="scientific">Niveomyces insectorum RCEF 264</name>
    <dbReference type="NCBI Taxonomy" id="1081102"/>
    <lineage>
        <taxon>Eukaryota</taxon>
        <taxon>Fungi</taxon>
        <taxon>Dikarya</taxon>
        <taxon>Ascomycota</taxon>
        <taxon>Pezizomycotina</taxon>
        <taxon>Sordariomycetes</taxon>
        <taxon>Hypocreomycetidae</taxon>
        <taxon>Hypocreales</taxon>
        <taxon>Cordycipitaceae</taxon>
        <taxon>Niveomyces</taxon>
    </lineage>
</organism>
<sequence length="234" mass="26692">MASESAWYFAYGANMLEEVFVKRRKIQPLRHEVACIKTHTLCFNVMGVPYADPAMGGIRLIGDQGDPVYGVAYLLTSADLQRVVLTEGGGIAYTIETLTATLQGCGSEIPVVTLVARHDIPRSWERLPSKRYMNLLICGAHEKGLPVDYQKKLAAQPVFEQLPGHRFRVGKRIFDSIWQRAAYWIDKAVGRFKKDDGNVPGWFLWIFDRLLWTMWFHHDYIHSVVWGRGDGLHQ</sequence>
<keyword evidence="6" id="KW-1185">Reference proteome</keyword>
<dbReference type="SUPFAM" id="SSF110857">
    <property type="entry name" value="Gamma-glutamyl cyclotransferase-like"/>
    <property type="match status" value="1"/>
</dbReference>
<dbReference type="PANTHER" id="PTHR12935:SF0">
    <property type="entry name" value="GAMMA-GLUTAMYLCYCLOTRANSFERASE"/>
    <property type="match status" value="1"/>
</dbReference>
<evidence type="ECO:0000256" key="3">
    <source>
        <dbReference type="PIRSR" id="PIRSR617939-1"/>
    </source>
</evidence>
<evidence type="ECO:0000313" key="6">
    <source>
        <dbReference type="Proteomes" id="UP000076874"/>
    </source>
</evidence>
<keyword evidence="2" id="KW-0456">Lyase</keyword>
<dbReference type="Pfam" id="PF13772">
    <property type="entry name" value="AIG2_2"/>
    <property type="match status" value="1"/>
</dbReference>
<dbReference type="AlphaFoldDB" id="A0A167W7N9"/>
<dbReference type="EC" id="4.3.2.9" evidence="1"/>
<evidence type="ECO:0000256" key="4">
    <source>
        <dbReference type="PIRSR" id="PIRSR617939-2"/>
    </source>
</evidence>
<dbReference type="Gene3D" id="3.10.490.10">
    <property type="entry name" value="Gamma-glutamyl cyclotransferase-like"/>
    <property type="match status" value="1"/>
</dbReference>
<evidence type="ECO:0000313" key="5">
    <source>
        <dbReference type="EMBL" id="OAA63438.1"/>
    </source>
</evidence>
<name>A0A167W7N9_9HYPO</name>
<feature type="binding site" evidence="4">
    <location>
        <position position="132"/>
    </location>
    <ligand>
        <name>substrate</name>
    </ligand>
</feature>
<protein>
    <recommendedName>
        <fullName evidence="1">gamma-glutamylcyclotransferase</fullName>
        <ecNumber evidence="1">4.3.2.9</ecNumber>
    </recommendedName>
</protein>
<dbReference type="PANTHER" id="PTHR12935">
    <property type="entry name" value="GAMMA-GLUTAMYLCYCLOTRANSFERASE"/>
    <property type="match status" value="1"/>
</dbReference>
<proteinExistence type="predicted"/>
<evidence type="ECO:0000256" key="2">
    <source>
        <dbReference type="ARBA" id="ARBA00023239"/>
    </source>
</evidence>
<dbReference type="EMBL" id="AZHD01000005">
    <property type="protein sequence ID" value="OAA63438.1"/>
    <property type="molecule type" value="Genomic_DNA"/>
</dbReference>
<dbReference type="InterPro" id="IPR017939">
    <property type="entry name" value="G-Glutamylcylcotransferase"/>
</dbReference>
<evidence type="ECO:0000256" key="1">
    <source>
        <dbReference type="ARBA" id="ARBA00012346"/>
    </source>
</evidence>
<dbReference type="Proteomes" id="UP000076874">
    <property type="component" value="Unassembled WGS sequence"/>
</dbReference>
<feature type="active site" description="Proton acceptor" evidence="3">
    <location>
        <position position="87"/>
    </location>
</feature>
<dbReference type="CDD" id="cd06661">
    <property type="entry name" value="GGCT_like"/>
    <property type="match status" value="1"/>
</dbReference>
<dbReference type="OrthoDB" id="2017317at2759"/>
<comment type="caution">
    <text evidence="5">The sequence shown here is derived from an EMBL/GenBank/DDBJ whole genome shotgun (WGS) entry which is preliminary data.</text>
</comment>
<accession>A0A167W7N9</accession>
<reference evidence="5 6" key="1">
    <citation type="journal article" date="2016" name="Genome Biol. Evol.">
        <title>Divergent and convergent evolution of fungal pathogenicity.</title>
        <authorList>
            <person name="Shang Y."/>
            <person name="Xiao G."/>
            <person name="Zheng P."/>
            <person name="Cen K."/>
            <person name="Zhan S."/>
            <person name="Wang C."/>
        </authorList>
    </citation>
    <scope>NUCLEOTIDE SEQUENCE [LARGE SCALE GENOMIC DNA]</scope>
    <source>
        <strain evidence="5 6">RCEF 264</strain>
    </source>
</reference>
<dbReference type="InterPro" id="IPR013024">
    <property type="entry name" value="GGCT-like"/>
</dbReference>